<comment type="caution">
    <text evidence="2">The sequence shown here is derived from an EMBL/GenBank/DDBJ whole genome shotgun (WGS) entry which is preliminary data.</text>
</comment>
<feature type="transmembrane region" description="Helical" evidence="1">
    <location>
        <begin position="43"/>
        <end position="60"/>
    </location>
</feature>
<keyword evidence="1" id="KW-0472">Membrane</keyword>
<feature type="transmembrane region" description="Helical" evidence="1">
    <location>
        <begin position="106"/>
        <end position="136"/>
    </location>
</feature>
<evidence type="ECO:0000313" key="2">
    <source>
        <dbReference type="EMBL" id="HJB81305.1"/>
    </source>
</evidence>
<feature type="transmembrane region" description="Helical" evidence="1">
    <location>
        <begin position="72"/>
        <end position="94"/>
    </location>
</feature>
<evidence type="ECO:0000256" key="1">
    <source>
        <dbReference type="SAM" id="Phobius"/>
    </source>
</evidence>
<evidence type="ECO:0000313" key="3">
    <source>
        <dbReference type="Proteomes" id="UP000823921"/>
    </source>
</evidence>
<protein>
    <submittedName>
        <fullName evidence="2">ECF transporter S component</fullName>
    </submittedName>
</protein>
<keyword evidence="1" id="KW-0812">Transmembrane</keyword>
<gene>
    <name evidence="2" type="ORF">H9712_09975</name>
</gene>
<dbReference type="Gene3D" id="1.10.1760.20">
    <property type="match status" value="1"/>
</dbReference>
<organism evidence="2 3">
    <name type="scientific">Candidatus Flavonifractor intestinigallinarum</name>
    <dbReference type="NCBI Taxonomy" id="2838586"/>
    <lineage>
        <taxon>Bacteria</taxon>
        <taxon>Bacillati</taxon>
        <taxon>Bacillota</taxon>
        <taxon>Clostridia</taxon>
        <taxon>Eubacteriales</taxon>
        <taxon>Oscillospiraceae</taxon>
        <taxon>Flavonifractor</taxon>
    </lineage>
</organism>
<accession>A0A9D2SCJ5</accession>
<dbReference type="AlphaFoldDB" id="A0A9D2SCJ5"/>
<dbReference type="EMBL" id="DWXO01000094">
    <property type="protein sequence ID" value="HJB81305.1"/>
    <property type="molecule type" value="Genomic_DNA"/>
</dbReference>
<reference evidence="2" key="2">
    <citation type="submission" date="2021-04" db="EMBL/GenBank/DDBJ databases">
        <authorList>
            <person name="Gilroy R."/>
        </authorList>
    </citation>
    <scope>NUCLEOTIDE SEQUENCE</scope>
    <source>
        <strain evidence="2">CHK192-8294</strain>
    </source>
</reference>
<proteinExistence type="predicted"/>
<keyword evidence="1" id="KW-1133">Transmembrane helix</keyword>
<dbReference type="Proteomes" id="UP000823921">
    <property type="component" value="Unassembled WGS sequence"/>
</dbReference>
<sequence>MTAIIVVLQVVASFVKFGPFSITLALAPIIIGAALYGAGAGAWLGAVFGVVVLIACVAGWDMGGNILFTANPLLTAALCIVKGAAAGWVSGLVFRGLSSRSPMGASITAGIVCPVVNTGIFILGLTLCFYDILVAWAGGSDLIYYIIFVLTGVNFVLELAINLVLSTVIVRVVGARKRA</sequence>
<feature type="transmembrane region" description="Helical" evidence="1">
    <location>
        <begin position="142"/>
        <end position="170"/>
    </location>
</feature>
<name>A0A9D2SCJ5_9FIRM</name>
<reference evidence="2" key="1">
    <citation type="journal article" date="2021" name="PeerJ">
        <title>Extensive microbial diversity within the chicken gut microbiome revealed by metagenomics and culture.</title>
        <authorList>
            <person name="Gilroy R."/>
            <person name="Ravi A."/>
            <person name="Getino M."/>
            <person name="Pursley I."/>
            <person name="Horton D.L."/>
            <person name="Alikhan N.F."/>
            <person name="Baker D."/>
            <person name="Gharbi K."/>
            <person name="Hall N."/>
            <person name="Watson M."/>
            <person name="Adriaenssens E.M."/>
            <person name="Foster-Nyarko E."/>
            <person name="Jarju S."/>
            <person name="Secka A."/>
            <person name="Antonio M."/>
            <person name="Oren A."/>
            <person name="Chaudhuri R.R."/>
            <person name="La Ragione R."/>
            <person name="Hildebrand F."/>
            <person name="Pallen M.J."/>
        </authorList>
    </citation>
    <scope>NUCLEOTIDE SEQUENCE</scope>
    <source>
        <strain evidence="2">CHK192-8294</strain>
    </source>
</reference>